<dbReference type="InterPro" id="IPR027417">
    <property type="entry name" value="P-loop_NTPase"/>
</dbReference>
<organism evidence="2 3">
    <name type="scientific">Trichococcus shcherbakoviae subsp. psychrophilus</name>
    <dbReference type="NCBI Taxonomy" id="2585775"/>
    <lineage>
        <taxon>Bacteria</taxon>
        <taxon>Bacillati</taxon>
        <taxon>Bacillota</taxon>
        <taxon>Bacilli</taxon>
        <taxon>Lactobacillales</taxon>
        <taxon>Carnobacteriaceae</taxon>
        <taxon>Trichococcus</taxon>
    </lineage>
</organism>
<protein>
    <submittedName>
        <fullName evidence="2">PBSX family phage terminase large subunit</fullName>
    </submittedName>
</protein>
<dbReference type="Pfam" id="PF04466">
    <property type="entry name" value="Terminase_3"/>
    <property type="match status" value="1"/>
</dbReference>
<reference evidence="2 3" key="1">
    <citation type="submission" date="2019-06" db="EMBL/GenBank/DDBJ databases">
        <title>Description Trichococcus psychrophilus sp. nov., isolated from a cold spring, by genomic and phenotypic analyses.</title>
        <authorList>
            <person name="Zakharyuk A."/>
        </authorList>
    </citation>
    <scope>NUCLEOTIDE SEQUENCE [LARGE SCALE GENOMIC DNA]</scope>
    <source>
        <strain evidence="2 3">SKBG</strain>
    </source>
</reference>
<dbReference type="AlphaFoldDB" id="A0A5C5E853"/>
<accession>A0A5C5E853</accession>
<name>A0A5C5E853_9LACT</name>
<dbReference type="EMBL" id="VENO01000002">
    <property type="protein sequence ID" value="TNV68928.1"/>
    <property type="molecule type" value="Genomic_DNA"/>
</dbReference>
<dbReference type="PANTHER" id="PTHR39184:SF1">
    <property type="entry name" value="PBSX PHAGE TERMINASE LARGE SUBUNIT"/>
    <property type="match status" value="1"/>
</dbReference>
<dbReference type="RefSeq" id="WP_140185688.1">
    <property type="nucleotide sequence ID" value="NZ_VENO01000002.1"/>
</dbReference>
<gene>
    <name evidence="2" type="ORF">FHK04_05235</name>
</gene>
<evidence type="ECO:0000313" key="2">
    <source>
        <dbReference type="EMBL" id="TNV68928.1"/>
    </source>
</evidence>
<feature type="domain" description="Phage terminase large subunit N-terminal" evidence="1">
    <location>
        <begin position="25"/>
        <end position="219"/>
    </location>
</feature>
<dbReference type="SUPFAM" id="SSF52540">
    <property type="entry name" value="P-loop containing nucleoside triphosphate hydrolases"/>
    <property type="match status" value="1"/>
</dbReference>
<dbReference type="InterPro" id="IPR035412">
    <property type="entry name" value="Terminase_L_N"/>
</dbReference>
<dbReference type="Gene3D" id="3.40.50.300">
    <property type="entry name" value="P-loop containing nucleotide triphosphate hydrolases"/>
    <property type="match status" value="1"/>
</dbReference>
<keyword evidence="3" id="KW-1185">Reference proteome</keyword>
<dbReference type="PANTHER" id="PTHR39184">
    <property type="match status" value="1"/>
</dbReference>
<dbReference type="InterPro" id="IPR006437">
    <property type="entry name" value="Phage_terminase_lsu"/>
</dbReference>
<dbReference type="Proteomes" id="UP000313395">
    <property type="component" value="Unassembled WGS sequence"/>
</dbReference>
<dbReference type="NCBIfam" id="TIGR01547">
    <property type="entry name" value="phage_term_2"/>
    <property type="match status" value="1"/>
</dbReference>
<proteinExistence type="predicted"/>
<comment type="caution">
    <text evidence="2">The sequence shown here is derived from an EMBL/GenBank/DDBJ whole genome shotgun (WGS) entry which is preliminary data.</text>
</comment>
<dbReference type="InterPro" id="IPR052380">
    <property type="entry name" value="Viral_DNA_packaging_terminase"/>
</dbReference>
<evidence type="ECO:0000313" key="3">
    <source>
        <dbReference type="Proteomes" id="UP000313395"/>
    </source>
</evidence>
<evidence type="ECO:0000259" key="1">
    <source>
        <dbReference type="Pfam" id="PF04466"/>
    </source>
</evidence>
<sequence length="260" mass="30217">MPNIQVNLDMSYFNKPYLPMLNNEERFNVVWGGAGSGKSHFVVQKIILKALKYPNRTILFTRKVQATIKDSIFQLAIDELNKMGILHLCDVSYYALTIKFPNGSRIFGKGLDDSEKIKSIAGIDDIVIEEATELSQDDFSQLNLRLRSKAPNQQIHLMFNPVSKLNWVYAHFFDRGTPDSTLIVHTTYKDNRFLPKEYIASLESYRVTNPLYYQIYVLGGWGITGKRVLDNWHVQQFDKNELMRKQLCYCFFQILRGELR</sequence>